<keyword evidence="8" id="KW-0325">Glycoprotein</keyword>
<evidence type="ECO:0000313" key="13">
    <source>
        <dbReference type="Proteomes" id="UP001159405"/>
    </source>
</evidence>
<dbReference type="Gene3D" id="1.20.1070.10">
    <property type="entry name" value="Rhodopsin 7-helix transmembrane proteins"/>
    <property type="match status" value="2"/>
</dbReference>
<dbReference type="PANTHER" id="PTHR24246:SF27">
    <property type="entry name" value="ADENOSINE RECEPTOR, ISOFORM A"/>
    <property type="match status" value="1"/>
</dbReference>
<evidence type="ECO:0000256" key="10">
    <source>
        <dbReference type="SAM" id="Phobius"/>
    </source>
</evidence>
<dbReference type="Proteomes" id="UP001159405">
    <property type="component" value="Unassembled WGS sequence"/>
</dbReference>
<dbReference type="InterPro" id="IPR000276">
    <property type="entry name" value="GPCR_Rhodpsn"/>
</dbReference>
<feature type="transmembrane region" description="Helical" evidence="10">
    <location>
        <begin position="426"/>
        <end position="450"/>
    </location>
</feature>
<evidence type="ECO:0000256" key="2">
    <source>
        <dbReference type="ARBA" id="ARBA00022475"/>
    </source>
</evidence>
<feature type="transmembrane region" description="Helical" evidence="10">
    <location>
        <begin position="6"/>
        <end position="28"/>
    </location>
</feature>
<feature type="transmembrane region" description="Helical" evidence="10">
    <location>
        <begin position="673"/>
        <end position="695"/>
    </location>
</feature>
<feature type="transmembrane region" description="Helical" evidence="10">
    <location>
        <begin position="169"/>
        <end position="189"/>
    </location>
</feature>
<evidence type="ECO:0000256" key="6">
    <source>
        <dbReference type="ARBA" id="ARBA00023136"/>
    </source>
</evidence>
<dbReference type="PROSITE" id="PS50262">
    <property type="entry name" value="G_PROTEIN_RECEP_F1_2"/>
    <property type="match status" value="2"/>
</dbReference>
<feature type="domain" description="G-protein coupled receptors family 1 profile" evidence="11">
    <location>
        <begin position="24"/>
        <end position="292"/>
    </location>
</feature>
<keyword evidence="5" id="KW-0297">G-protein coupled receptor</keyword>
<feature type="domain" description="G-protein coupled receptors family 1 profile" evidence="11">
    <location>
        <begin position="441"/>
        <end position="693"/>
    </location>
</feature>
<keyword evidence="7" id="KW-0675">Receptor</keyword>
<evidence type="ECO:0000256" key="3">
    <source>
        <dbReference type="ARBA" id="ARBA00022692"/>
    </source>
</evidence>
<feature type="transmembrane region" description="Helical" evidence="10">
    <location>
        <begin position="95"/>
        <end position="115"/>
    </location>
</feature>
<organism evidence="12 13">
    <name type="scientific">Porites lobata</name>
    <dbReference type="NCBI Taxonomy" id="104759"/>
    <lineage>
        <taxon>Eukaryota</taxon>
        <taxon>Metazoa</taxon>
        <taxon>Cnidaria</taxon>
        <taxon>Anthozoa</taxon>
        <taxon>Hexacorallia</taxon>
        <taxon>Scleractinia</taxon>
        <taxon>Fungiina</taxon>
        <taxon>Poritidae</taxon>
        <taxon>Porites</taxon>
    </lineage>
</organism>
<feature type="transmembrane region" description="Helical" evidence="10">
    <location>
        <begin position="509"/>
        <end position="532"/>
    </location>
</feature>
<name>A0ABN8NED4_9CNID</name>
<keyword evidence="13" id="KW-1185">Reference proteome</keyword>
<evidence type="ECO:0000256" key="5">
    <source>
        <dbReference type="ARBA" id="ARBA00023040"/>
    </source>
</evidence>
<keyword evidence="4 10" id="KW-1133">Transmembrane helix</keyword>
<dbReference type="CDD" id="cd00637">
    <property type="entry name" value="7tm_classA_rhodopsin-like"/>
    <property type="match status" value="2"/>
</dbReference>
<protein>
    <recommendedName>
        <fullName evidence="11">G-protein coupled receptors family 1 profile domain-containing protein</fullName>
    </recommendedName>
</protein>
<evidence type="ECO:0000256" key="1">
    <source>
        <dbReference type="ARBA" id="ARBA00004651"/>
    </source>
</evidence>
<dbReference type="SMART" id="SM01381">
    <property type="entry name" value="7TM_GPCR_Srsx"/>
    <property type="match status" value="1"/>
</dbReference>
<feature type="transmembrane region" description="Helical" evidence="10">
    <location>
        <begin position="231"/>
        <end position="252"/>
    </location>
</feature>
<evidence type="ECO:0000256" key="7">
    <source>
        <dbReference type="ARBA" id="ARBA00023170"/>
    </source>
</evidence>
<feature type="non-terminal residue" evidence="12">
    <location>
        <position position="726"/>
    </location>
</feature>
<keyword evidence="6 10" id="KW-0472">Membrane</keyword>
<keyword evidence="3 10" id="KW-0812">Transmembrane</keyword>
<dbReference type="InterPro" id="IPR017452">
    <property type="entry name" value="GPCR_Rhodpsn_7TM"/>
</dbReference>
<dbReference type="PANTHER" id="PTHR24246">
    <property type="entry name" value="OLFACTORY RECEPTOR AND ADENOSINE RECEPTOR"/>
    <property type="match status" value="1"/>
</dbReference>
<evidence type="ECO:0000313" key="12">
    <source>
        <dbReference type="EMBL" id="CAH3103930.1"/>
    </source>
</evidence>
<feature type="transmembrane region" description="Helical" evidence="10">
    <location>
        <begin position="462"/>
        <end position="489"/>
    </location>
</feature>
<evidence type="ECO:0000256" key="8">
    <source>
        <dbReference type="ARBA" id="ARBA00023180"/>
    </source>
</evidence>
<keyword evidence="9" id="KW-0807">Transducer</keyword>
<evidence type="ECO:0000256" key="9">
    <source>
        <dbReference type="ARBA" id="ARBA00023224"/>
    </source>
</evidence>
<dbReference type="Pfam" id="PF00001">
    <property type="entry name" value="7tm_1"/>
    <property type="match status" value="2"/>
</dbReference>
<dbReference type="EMBL" id="CALNXK010000016">
    <property type="protein sequence ID" value="CAH3103930.1"/>
    <property type="molecule type" value="Genomic_DNA"/>
</dbReference>
<dbReference type="SUPFAM" id="SSF81321">
    <property type="entry name" value="Family A G protein-coupled receptor-like"/>
    <property type="match status" value="2"/>
</dbReference>
<feature type="transmembrane region" description="Helical" evidence="10">
    <location>
        <begin position="136"/>
        <end position="157"/>
    </location>
</feature>
<keyword evidence="2" id="KW-1003">Cell membrane</keyword>
<feature type="transmembrane region" description="Helical" evidence="10">
    <location>
        <begin position="272"/>
        <end position="294"/>
    </location>
</feature>
<evidence type="ECO:0000259" key="11">
    <source>
        <dbReference type="PROSITE" id="PS50262"/>
    </source>
</evidence>
<feature type="transmembrane region" description="Helical" evidence="10">
    <location>
        <begin position="351"/>
        <end position="371"/>
    </location>
</feature>
<comment type="subcellular location">
    <subcellularLocation>
        <location evidence="1">Cell membrane</location>
        <topology evidence="1">Multi-pass membrane protein</topology>
    </subcellularLocation>
</comment>
<proteinExistence type="predicted"/>
<comment type="caution">
    <text evidence="12">The sequence shown here is derived from an EMBL/GenBank/DDBJ whole genome shotgun (WGS) entry which is preliminary data.</text>
</comment>
<feature type="transmembrane region" description="Helical" evidence="10">
    <location>
        <begin position="49"/>
        <end position="75"/>
    </location>
</feature>
<feature type="transmembrane region" description="Helical" evidence="10">
    <location>
        <begin position="544"/>
        <end position="564"/>
    </location>
</feature>
<reference evidence="12 13" key="1">
    <citation type="submission" date="2022-05" db="EMBL/GenBank/DDBJ databases">
        <authorList>
            <consortium name="Genoscope - CEA"/>
            <person name="William W."/>
        </authorList>
    </citation>
    <scope>NUCLEOTIDE SEQUENCE [LARGE SCALE GENOMIC DNA]</scope>
</reference>
<feature type="transmembrane region" description="Helical" evidence="10">
    <location>
        <begin position="636"/>
        <end position="661"/>
    </location>
</feature>
<feature type="transmembrane region" description="Helical" evidence="10">
    <location>
        <begin position="584"/>
        <end position="602"/>
    </location>
</feature>
<gene>
    <name evidence="12" type="ORF">PLOB_00011089</name>
</gene>
<evidence type="ECO:0000256" key="4">
    <source>
        <dbReference type="ARBA" id="ARBA00022989"/>
    </source>
</evidence>
<sequence length="726" mass="83687">MVPPYVFLASAICLSLLSLTTFISNLLLLLAICRKDSGKYFKFTAPRTVFMVALSLADLLTALTTEPFFAAYYFIIYFQEDEAVSSVLETLFNAGRLISTVAINFSFLVILALSWSQYIAIKHPQGFKKIVTKRNAVILILLNLLYLVCFISLKFITGISEIVFLKINLAKNSMFLTVNLMAILLLLNIEFRRLVRRRNSWPENIASDITSLNFIDRCKPKTRRDNLLKQFTVVVIYLAVILVLIALPHIIIAQIYLYSSDLSPQAVRNLKIAFLVSDLLIFLKMCLDSFVYVWRLSSYRRAIKMLFFCRGQKWRRETERIGRKFQLDFQANINLNLWFNFKKFQWGMEKLMRNLNCSSYVEVIHFFFRIFKKTNKQTVTMKTHPAASQGSLENSAQGSETLIGHANKTNSVDNEEYYDFRTISEVFMLGFALLSVATVLNNGMFLWTFYKDPLKCLRTPSAIFMAGLSISNFLTGLIGEPAVVIIIALSLVNFKVKDIDKFYRFTEAFYSVTITSSFLIMLALGIVQYLLIKNPRVYGKIVSPKSAIIGVIFIFVYSIFFAVLPEMTGIDIFVFYAVELVVHNTVLTVVVVILYIMIYFAFRRLAQRHRDADLNENAEEQGPVTDLHRRQAEKEFIYGTIMLAVILIITVWPYCIILFVALFGKEFSLTLSIAWMVTEFFMMWKFAVDPFVFAWRLRKYRKSLIMVMQRSCSCFKPTLPGATYQR</sequence>
<dbReference type="PRINTS" id="PR00237">
    <property type="entry name" value="GPCRRHODOPSN"/>
</dbReference>
<accession>A0ABN8NED4</accession>